<comment type="caution">
    <text evidence="3">The sequence shown here is derived from an EMBL/GenBank/DDBJ whole genome shotgun (WGS) entry which is preliminary data.</text>
</comment>
<reference evidence="3 4" key="1">
    <citation type="submission" date="2016-11" db="EMBL/GenBank/DDBJ databases">
        <title>The macronuclear genome of Stentor coeruleus: a giant cell with tiny introns.</title>
        <authorList>
            <person name="Slabodnick M."/>
            <person name="Ruby J.G."/>
            <person name="Reiff S.B."/>
            <person name="Swart E.C."/>
            <person name="Gosai S."/>
            <person name="Prabakaran S."/>
            <person name="Witkowska E."/>
            <person name="Larue G.E."/>
            <person name="Fisher S."/>
            <person name="Freeman R.M."/>
            <person name="Gunawardena J."/>
            <person name="Chu W."/>
            <person name="Stover N.A."/>
            <person name="Gregory B.D."/>
            <person name="Nowacki M."/>
            <person name="Derisi J."/>
            <person name="Roy S.W."/>
            <person name="Marshall W.F."/>
            <person name="Sood P."/>
        </authorList>
    </citation>
    <scope>NUCLEOTIDE SEQUENCE [LARGE SCALE GENOMIC DNA]</scope>
    <source>
        <strain evidence="3">WM001</strain>
    </source>
</reference>
<evidence type="ECO:0000259" key="2">
    <source>
        <dbReference type="Pfam" id="PF01757"/>
    </source>
</evidence>
<dbReference type="Proteomes" id="UP000187209">
    <property type="component" value="Unassembled WGS sequence"/>
</dbReference>
<keyword evidence="4" id="KW-1185">Reference proteome</keyword>
<dbReference type="InterPro" id="IPR002656">
    <property type="entry name" value="Acyl_transf_3_dom"/>
</dbReference>
<feature type="transmembrane region" description="Helical" evidence="1">
    <location>
        <begin position="420"/>
        <end position="440"/>
    </location>
</feature>
<feature type="transmembrane region" description="Helical" evidence="1">
    <location>
        <begin position="571"/>
        <end position="595"/>
    </location>
</feature>
<feature type="transmembrane region" description="Helical" evidence="1">
    <location>
        <begin position="247"/>
        <end position="268"/>
    </location>
</feature>
<feature type="transmembrane region" description="Helical" evidence="1">
    <location>
        <begin position="280"/>
        <end position="303"/>
    </location>
</feature>
<evidence type="ECO:0000256" key="1">
    <source>
        <dbReference type="SAM" id="Phobius"/>
    </source>
</evidence>
<feature type="transmembrane region" description="Helical" evidence="1">
    <location>
        <begin position="540"/>
        <end position="559"/>
    </location>
</feature>
<feature type="transmembrane region" description="Helical" evidence="1">
    <location>
        <begin position="377"/>
        <end position="400"/>
    </location>
</feature>
<keyword evidence="1" id="KW-0812">Transmembrane</keyword>
<dbReference type="GO" id="GO:0016747">
    <property type="term" value="F:acyltransferase activity, transferring groups other than amino-acyl groups"/>
    <property type="evidence" value="ECO:0007669"/>
    <property type="project" value="InterPro"/>
</dbReference>
<evidence type="ECO:0000313" key="4">
    <source>
        <dbReference type="Proteomes" id="UP000187209"/>
    </source>
</evidence>
<feature type="transmembrane region" description="Helical" evidence="1">
    <location>
        <begin position="138"/>
        <end position="159"/>
    </location>
</feature>
<sequence>MLIFLLCLLASSNGNIDQCLEDWGKVLSSIYDNWHNGYTKMLYYTGKSLNDLGRYHKCTDISEAKYALIEFYKPPWFTIALCGPETCSKNDYYEIFNSSNNVISLYLDSVIPDFPNNNTNIYFPQEESADLKMNVGRIFMLITVFILIILGFIGTSISLKYKDKGIKGSNYFMCFSVYDNLKNLSLRKNEDRLGTIRFDFLDGVRVMCVCWVMLGHVVMQISIYSIIGNIFDLENKISHPSVTMVYGGYYAVDTNFWISGFLGGYFIIKMLSGKNFPWIYVYLHRYIRVTILFVFTTMMFWAFEKFMGAGPLWFLSGQYTKDCYDYWWTTLLYVNNFVPNFKGNSCGGVGWFLAEDMQFFLVTPPILYVFSKYSQKIGWILIGLLAIIPMGATAAVAEYYNLNMVMISEEDRNLISYYYVKPYCRATPYAFGLACGILVYNQYREPWRIYSFLKIKNLRLLIFILALFMINFLIFIQFTAYHYPGKDFRFSKWSQSENTAWMSLNKFFYSLSISSIFLPCLLGYYPWIQNILSYRLWTPFARLTFAVYLIHLYIIDIIFKSQNISLYFSNLTIISSFIPIVVICYFSALPIVLLVEIPAAKIEKMHRESVFSKKIDR</sequence>
<dbReference type="InterPro" id="IPR052728">
    <property type="entry name" value="O2_lipid_transport_reg"/>
</dbReference>
<dbReference type="AlphaFoldDB" id="A0A1R2CUT4"/>
<dbReference type="EMBL" id="MPUH01000055">
    <property type="protein sequence ID" value="OMJ92768.1"/>
    <property type="molecule type" value="Genomic_DNA"/>
</dbReference>
<keyword evidence="1" id="KW-0472">Membrane</keyword>
<evidence type="ECO:0000313" key="3">
    <source>
        <dbReference type="EMBL" id="OMJ92768.1"/>
    </source>
</evidence>
<proteinExistence type="predicted"/>
<feature type="domain" description="Acyltransferase 3" evidence="2">
    <location>
        <begin position="199"/>
        <end position="586"/>
    </location>
</feature>
<feature type="transmembrane region" description="Helical" evidence="1">
    <location>
        <begin position="460"/>
        <end position="483"/>
    </location>
</feature>
<feature type="transmembrane region" description="Helical" evidence="1">
    <location>
        <begin position="206"/>
        <end position="227"/>
    </location>
</feature>
<dbReference type="PANTHER" id="PTHR11161:SF0">
    <property type="entry name" value="O-ACYLTRANSFERASE LIKE PROTEIN"/>
    <property type="match status" value="1"/>
</dbReference>
<dbReference type="Pfam" id="PF01757">
    <property type="entry name" value="Acyl_transf_3"/>
    <property type="match status" value="1"/>
</dbReference>
<accession>A0A1R2CUT4</accession>
<protein>
    <recommendedName>
        <fullName evidence="2">Acyltransferase 3 domain-containing protein</fullName>
    </recommendedName>
</protein>
<feature type="transmembrane region" description="Helical" evidence="1">
    <location>
        <begin position="349"/>
        <end position="370"/>
    </location>
</feature>
<gene>
    <name evidence="3" type="ORF">SteCoe_4399</name>
</gene>
<feature type="transmembrane region" description="Helical" evidence="1">
    <location>
        <begin position="507"/>
        <end position="528"/>
    </location>
</feature>
<dbReference type="OrthoDB" id="295273at2759"/>
<organism evidence="3 4">
    <name type="scientific">Stentor coeruleus</name>
    <dbReference type="NCBI Taxonomy" id="5963"/>
    <lineage>
        <taxon>Eukaryota</taxon>
        <taxon>Sar</taxon>
        <taxon>Alveolata</taxon>
        <taxon>Ciliophora</taxon>
        <taxon>Postciliodesmatophora</taxon>
        <taxon>Heterotrichea</taxon>
        <taxon>Heterotrichida</taxon>
        <taxon>Stentoridae</taxon>
        <taxon>Stentor</taxon>
    </lineage>
</organism>
<name>A0A1R2CUT4_9CILI</name>
<keyword evidence="1" id="KW-1133">Transmembrane helix</keyword>
<dbReference type="PANTHER" id="PTHR11161">
    <property type="entry name" value="O-ACYLTRANSFERASE"/>
    <property type="match status" value="1"/>
</dbReference>